<keyword evidence="5 7" id="KW-0238">DNA-binding</keyword>
<dbReference type="CDD" id="cd16321">
    <property type="entry name" value="MraZ_C"/>
    <property type="match status" value="1"/>
</dbReference>
<dbReference type="EMBL" id="VWSH01000001">
    <property type="protein sequence ID" value="KAA5537319.1"/>
    <property type="molecule type" value="Genomic_DNA"/>
</dbReference>
<comment type="subcellular location">
    <subcellularLocation>
        <location evidence="7">Cytoplasm</location>
        <location evidence="7">Nucleoid</location>
    </subcellularLocation>
</comment>
<dbReference type="InterPro" id="IPR038619">
    <property type="entry name" value="MraZ_sf"/>
</dbReference>
<dbReference type="NCBIfam" id="TIGR00242">
    <property type="entry name" value="division/cell wall cluster transcriptional repressor MraZ"/>
    <property type="match status" value="1"/>
</dbReference>
<dbReference type="AlphaFoldDB" id="A0A5M6CVR2"/>
<dbReference type="GO" id="GO:0000976">
    <property type="term" value="F:transcription cis-regulatory region binding"/>
    <property type="evidence" value="ECO:0007669"/>
    <property type="project" value="TreeGrafter"/>
</dbReference>
<gene>
    <name evidence="7 9" type="primary">mraZ</name>
    <name evidence="9" type="ORF">F0919_06500</name>
</gene>
<dbReference type="InterPro" id="IPR007159">
    <property type="entry name" value="SpoVT-AbrB_dom"/>
</dbReference>
<dbReference type="InterPro" id="IPR003444">
    <property type="entry name" value="MraZ"/>
</dbReference>
<dbReference type="InterPro" id="IPR035642">
    <property type="entry name" value="MraZ_N"/>
</dbReference>
<proteinExistence type="inferred from homology"/>
<dbReference type="InterPro" id="IPR035644">
    <property type="entry name" value="MraZ_C"/>
</dbReference>
<sequence>MWKKYPINMGGKLWEIVLFCVKFISNAVMAGFLGEYEVSLDSKNRFLVPSGFRKQLAEGEDNAFVISRGMGKMLSLYTKAAWEIFDAKLSSLNDFNPNVANFVRVMRGGATEVQLDSAGRMLVPKPLQVHAGLDKDLVFSAMGDKVEIWDKDTYYNHIAQTSANIEDLANGIFGDNPFK</sequence>
<dbReference type="InterPro" id="IPR020603">
    <property type="entry name" value="MraZ_dom"/>
</dbReference>
<dbReference type="PANTHER" id="PTHR34701">
    <property type="entry name" value="TRANSCRIPTIONAL REGULATOR MRAZ"/>
    <property type="match status" value="1"/>
</dbReference>
<protein>
    <recommendedName>
        <fullName evidence="1 7">Transcriptional regulator MraZ</fullName>
    </recommendedName>
</protein>
<feature type="domain" description="SpoVT-AbrB" evidence="8">
    <location>
        <begin position="110"/>
        <end position="153"/>
    </location>
</feature>
<keyword evidence="3" id="KW-0677">Repeat</keyword>
<keyword evidence="6 7" id="KW-0804">Transcription</keyword>
<comment type="similarity">
    <text evidence="7">Belongs to the MraZ family.</text>
</comment>
<accession>A0A5M6CVR2</accession>
<dbReference type="GO" id="GO:0009295">
    <property type="term" value="C:nucleoid"/>
    <property type="evidence" value="ECO:0007669"/>
    <property type="project" value="UniProtKB-SubCell"/>
</dbReference>
<evidence type="ECO:0000256" key="2">
    <source>
        <dbReference type="ARBA" id="ARBA00022490"/>
    </source>
</evidence>
<evidence type="ECO:0000313" key="9">
    <source>
        <dbReference type="EMBL" id="KAA5537319.1"/>
    </source>
</evidence>
<evidence type="ECO:0000256" key="4">
    <source>
        <dbReference type="ARBA" id="ARBA00023015"/>
    </source>
</evidence>
<feature type="domain" description="SpoVT-AbrB" evidence="8">
    <location>
        <begin position="35"/>
        <end position="81"/>
    </location>
</feature>
<evidence type="ECO:0000259" key="8">
    <source>
        <dbReference type="PROSITE" id="PS51740"/>
    </source>
</evidence>
<dbReference type="Proteomes" id="UP000323632">
    <property type="component" value="Unassembled WGS sequence"/>
</dbReference>
<dbReference type="GO" id="GO:0005737">
    <property type="term" value="C:cytoplasm"/>
    <property type="evidence" value="ECO:0007669"/>
    <property type="project" value="UniProtKB-UniRule"/>
</dbReference>
<evidence type="ECO:0000256" key="5">
    <source>
        <dbReference type="ARBA" id="ARBA00023125"/>
    </source>
</evidence>
<comment type="caution">
    <text evidence="9">The sequence shown here is derived from an EMBL/GenBank/DDBJ whole genome shotgun (WGS) entry which is preliminary data.</text>
</comment>
<dbReference type="CDD" id="cd16320">
    <property type="entry name" value="MraZ_N"/>
    <property type="match status" value="1"/>
</dbReference>
<dbReference type="HAMAP" id="MF_01008">
    <property type="entry name" value="MraZ"/>
    <property type="match status" value="1"/>
</dbReference>
<dbReference type="GO" id="GO:0003700">
    <property type="term" value="F:DNA-binding transcription factor activity"/>
    <property type="evidence" value="ECO:0007669"/>
    <property type="project" value="UniProtKB-UniRule"/>
</dbReference>
<dbReference type="PROSITE" id="PS51740">
    <property type="entry name" value="SPOVT_ABRB"/>
    <property type="match status" value="2"/>
</dbReference>
<keyword evidence="4 7" id="KW-0805">Transcription regulation</keyword>
<keyword evidence="2 7" id="KW-0963">Cytoplasm</keyword>
<comment type="subunit">
    <text evidence="7">Forms oligomers.</text>
</comment>
<name>A0A5M6CVR2_9BACT</name>
<dbReference type="Gene3D" id="3.40.1550.20">
    <property type="entry name" value="Transcriptional regulator MraZ domain"/>
    <property type="match status" value="1"/>
</dbReference>
<evidence type="ECO:0000256" key="3">
    <source>
        <dbReference type="ARBA" id="ARBA00022737"/>
    </source>
</evidence>
<evidence type="ECO:0000313" key="10">
    <source>
        <dbReference type="Proteomes" id="UP000323632"/>
    </source>
</evidence>
<dbReference type="SUPFAM" id="SSF89447">
    <property type="entry name" value="AbrB/MazE/MraZ-like"/>
    <property type="match status" value="1"/>
</dbReference>
<dbReference type="PANTHER" id="PTHR34701:SF1">
    <property type="entry name" value="TRANSCRIPTIONAL REGULATOR MRAZ"/>
    <property type="match status" value="1"/>
</dbReference>
<evidence type="ECO:0000256" key="1">
    <source>
        <dbReference type="ARBA" id="ARBA00013860"/>
    </source>
</evidence>
<dbReference type="InterPro" id="IPR037914">
    <property type="entry name" value="SpoVT-AbrB_sf"/>
</dbReference>
<dbReference type="Pfam" id="PF02381">
    <property type="entry name" value="MraZ"/>
    <property type="match status" value="2"/>
</dbReference>
<evidence type="ECO:0000256" key="7">
    <source>
        <dbReference type="HAMAP-Rule" id="MF_01008"/>
    </source>
</evidence>
<organism evidence="9 10">
    <name type="scientific">Taibaiella lutea</name>
    <dbReference type="NCBI Taxonomy" id="2608001"/>
    <lineage>
        <taxon>Bacteria</taxon>
        <taxon>Pseudomonadati</taxon>
        <taxon>Bacteroidota</taxon>
        <taxon>Chitinophagia</taxon>
        <taxon>Chitinophagales</taxon>
        <taxon>Chitinophagaceae</taxon>
        <taxon>Taibaiella</taxon>
    </lineage>
</organism>
<reference evidence="9 10" key="1">
    <citation type="submission" date="2019-09" db="EMBL/GenBank/DDBJ databases">
        <title>Genome sequence and assembly of Taibaiella sp.</title>
        <authorList>
            <person name="Chhetri G."/>
        </authorList>
    </citation>
    <scope>NUCLEOTIDE SEQUENCE [LARGE SCALE GENOMIC DNA]</scope>
    <source>
        <strain evidence="9 10">KVB11</strain>
    </source>
</reference>
<dbReference type="GO" id="GO:2000143">
    <property type="term" value="P:negative regulation of DNA-templated transcription initiation"/>
    <property type="evidence" value="ECO:0007669"/>
    <property type="project" value="TreeGrafter"/>
</dbReference>
<keyword evidence="10" id="KW-1185">Reference proteome</keyword>
<evidence type="ECO:0000256" key="6">
    <source>
        <dbReference type="ARBA" id="ARBA00023163"/>
    </source>
</evidence>